<protein>
    <recommendedName>
        <fullName evidence="3">DUF1819 family protein</fullName>
    </recommendedName>
</protein>
<gene>
    <name evidence="1" type="ORF">J2Z79_002086</name>
</gene>
<dbReference type="InterPro" id="IPR014948">
    <property type="entry name" value="BrxA"/>
</dbReference>
<keyword evidence="2" id="KW-1185">Reference proteome</keyword>
<comment type="caution">
    <text evidence="1">The sequence shown here is derived from an EMBL/GenBank/DDBJ whole genome shotgun (WGS) entry which is preliminary data.</text>
</comment>
<dbReference type="RefSeq" id="WP_209466799.1">
    <property type="nucleotide sequence ID" value="NZ_JAGGLG010000016.1"/>
</dbReference>
<name>A0ABS4JT06_9FIRM</name>
<reference evidence="1 2" key="1">
    <citation type="submission" date="2021-03" db="EMBL/GenBank/DDBJ databases">
        <title>Genomic Encyclopedia of Type Strains, Phase IV (KMG-IV): sequencing the most valuable type-strain genomes for metagenomic binning, comparative biology and taxonomic classification.</title>
        <authorList>
            <person name="Goeker M."/>
        </authorList>
    </citation>
    <scope>NUCLEOTIDE SEQUENCE [LARGE SCALE GENOMIC DNA]</scope>
    <source>
        <strain evidence="1 2">DSM 27138</strain>
    </source>
</reference>
<evidence type="ECO:0000313" key="1">
    <source>
        <dbReference type="EMBL" id="MBP2018671.1"/>
    </source>
</evidence>
<dbReference type="InterPro" id="IPR023137">
    <property type="entry name" value="BrxA_sf"/>
</dbReference>
<dbReference type="Pfam" id="PF08849">
    <property type="entry name" value="BrxA"/>
    <property type="match status" value="1"/>
</dbReference>
<accession>A0ABS4JT06</accession>
<sequence length="257" mass="29583">MRHYTANMQKGGAMVAECMALLREWEPGTDPKDFAERVIRENVIGKTSRSRVRDFLSRIFFRRFPPPVADLLHELIATGIPERDLHQLMLYQTALVDDLLYDFITQHLFPLYVQGRVHLDVTDAAEFIRGLIRQGQIDPPWSENIITKTGRGLLAACRDFGLLEGHGRKQFRFVSLSEPVFLYVAYSLHDRGVGASQIFSHPDWKVFLLEEDQVERYFLAAHQSGGLKYEAAGGIRRIDWTWNDLRTCVRRLVEGAH</sequence>
<dbReference type="Proteomes" id="UP001519289">
    <property type="component" value="Unassembled WGS sequence"/>
</dbReference>
<dbReference type="EMBL" id="JAGGLG010000016">
    <property type="protein sequence ID" value="MBP2018671.1"/>
    <property type="molecule type" value="Genomic_DNA"/>
</dbReference>
<dbReference type="Gene3D" id="1.10.3540.10">
    <property type="entry name" value="uncharacterized protein from magnetospirillum magneticum domain"/>
    <property type="match status" value="1"/>
</dbReference>
<proteinExistence type="predicted"/>
<organism evidence="1 2">
    <name type="scientific">Symbiobacterium terraclitae</name>
    <dbReference type="NCBI Taxonomy" id="557451"/>
    <lineage>
        <taxon>Bacteria</taxon>
        <taxon>Bacillati</taxon>
        <taxon>Bacillota</taxon>
        <taxon>Clostridia</taxon>
        <taxon>Eubacteriales</taxon>
        <taxon>Symbiobacteriaceae</taxon>
        <taxon>Symbiobacterium</taxon>
    </lineage>
</organism>
<evidence type="ECO:0000313" key="2">
    <source>
        <dbReference type="Proteomes" id="UP001519289"/>
    </source>
</evidence>
<evidence type="ECO:0008006" key="3">
    <source>
        <dbReference type="Google" id="ProtNLM"/>
    </source>
</evidence>